<accession>A0ACA9L5Q8</accession>
<evidence type="ECO:0000313" key="2">
    <source>
        <dbReference type="Proteomes" id="UP000789525"/>
    </source>
</evidence>
<protein>
    <submittedName>
        <fullName evidence="1">3900_t:CDS:1</fullName>
    </submittedName>
</protein>
<dbReference type="EMBL" id="CAJVPT010004497">
    <property type="protein sequence ID" value="CAG8508889.1"/>
    <property type="molecule type" value="Genomic_DNA"/>
</dbReference>
<evidence type="ECO:0000313" key="1">
    <source>
        <dbReference type="EMBL" id="CAG8508889.1"/>
    </source>
</evidence>
<proteinExistence type="predicted"/>
<comment type="caution">
    <text evidence="1">The sequence shown here is derived from an EMBL/GenBank/DDBJ whole genome shotgun (WGS) entry which is preliminary data.</text>
</comment>
<reference evidence="1" key="1">
    <citation type="submission" date="2021-06" db="EMBL/GenBank/DDBJ databases">
        <authorList>
            <person name="Kallberg Y."/>
            <person name="Tangrot J."/>
            <person name="Rosling A."/>
        </authorList>
    </citation>
    <scope>NUCLEOTIDE SEQUENCE</scope>
    <source>
        <strain evidence="1">CL356</strain>
    </source>
</reference>
<name>A0ACA9L5Q8_9GLOM</name>
<sequence>MNGESSNRYRRNHVGRGNRRIQQRQGQRQLAPPPPAEEIVGEQRRAISNSFGSSELSYSGSDTIVSVPHGEKYEGAWKRMIKKGFLNQHQLRRFITSCIVDAKKAGYELNTLIEELGSSNGLERIKEIVKFPTSVDAGKQPHIASFQRVTLPFLALLIREGIIECTFEKEINAIYSIIYNNLDSFVDDSVMSRLQELVTRRDVTDQRVSQNELLADDPNAFIPTSIGQFFLVVVRLVKELLKRIKAASSNETVCKIAEKIRRLKDELYESFQQQLFISDPLTSDEKNRDYFFLILKKEIDDVNNMLGRINNDSNLLVPKTRKIENSKVDYYKNMSRLADLQRIYDPPGELSSDGKRHDNDCDNISEISIVPTKQETICQRQPYLPSMIEDDSIHHLPKGVARLLDRQFRLLREDMLNDFRLCINGFIDFLRESSENSTQMQKLKNRGRYRHNNQGDNSDLNVYTEVKISDVVITKYRGFSCRVSFTPPNAQRTRQARKAYWEKSKKLSQGNMVCLLWPNEDISSGGRNPINAAEYSIYFGTVAERNVDLLSKEVESAQIDINFIDLSIFSIAMKDIDILNKNASGKSIRNRFMVESTDLLFESFKNILKILQESKPESFPFAKYLAPRSDEDITGEVADVEPPTYTMAPGFRFDLSVLLDDKNMELHLNTVDEHSRSNATECLEKHGKLDKTQSQALVSALSREVALIEGPPGTGKSYIGVQIMRTLLAEKNRKHRLGPIITITYTNHALDSFLQSLLDQGISNIVRMGTRSKSEAIMKYQIDEIRKRGGFARGPREVLRSVRDTHVELNYIQKRAEEIINSKESNLISWEHASVTTYLQNNYPSHYQNFVIPNIPHDLLEDEDDEWQTARRKKKKMSILGQWIHGTDLTRAEQFKSNLVDNEVEKAEGNTIITDHFLAVYIHRREDHQTTRYPDVCGVQSNVFFIDHRNPEDPSKNEHALQSHSNQYEVEMVVEMVKYFIRNGYSKSEQIAVLTPYLGQMIKIRDALSGSFVVVIDDRDNDAITDFQDSQDDNADRQNQQESESVASRKSLTQQVLMAMLLTNFSILSSNIHVHLKGEEADIVIISLVRNTANAKDRGSIGFLKSKNRTNVLLSRARQGMYLIGNAELMGKRSKMWDGVIGILRSRQPPQVGEGFPTVCALHPDYKNIISRPEQFKEVSPDGGCTLPCSTKLNFGICGEKCPSSKFCVMCAPDDVKGQVVDERLTFAKVDWNNELMVVLDCDHVFTAKMLDRVMEMENFYQDDGLGNWVTIKPIVGRPVDLKRCPYCFKPIMNICRYGRVIRKHILDTQNSKFLVKLGSKLKQANTELKFLIDKLEKDRKEFIKKLKSTKKFRGIPEKSNKVFNHSSTEITLQERFKELQYYYLIPPSHEKLWNMYVQHLLDFYLKLSRLISDAGNPPYKLAYGAAVSSLQDFLHRSEKKSEMKIDELIGAFESLEISVDNSSHFRESLEEVGIVTPKIERRIYLDAFLKIVHVQKVLFHEVSLIIAELKSTKNSSSHYKNWLKFSAFLEISTKNHLKRIINTASETHYKRHSVLSSLELAEFSCTIWIFKLKNNVLSKSSKLGIKKRITGECDKIERICFDIQDSLRKLGSEDFERKCHERIIGIHQDIQKLRVAAEDPEQLAEKEKLQIHEPICEEFYKSDRWRQCPRGHPYTVGECGPLMRNNRCPDCGEFLKGLR</sequence>
<dbReference type="Proteomes" id="UP000789525">
    <property type="component" value="Unassembled WGS sequence"/>
</dbReference>
<organism evidence="1 2">
    <name type="scientific">Acaulospora colombiana</name>
    <dbReference type="NCBI Taxonomy" id="27376"/>
    <lineage>
        <taxon>Eukaryota</taxon>
        <taxon>Fungi</taxon>
        <taxon>Fungi incertae sedis</taxon>
        <taxon>Mucoromycota</taxon>
        <taxon>Glomeromycotina</taxon>
        <taxon>Glomeromycetes</taxon>
        <taxon>Diversisporales</taxon>
        <taxon>Acaulosporaceae</taxon>
        <taxon>Acaulospora</taxon>
    </lineage>
</organism>
<gene>
    <name evidence="1" type="ORF">ACOLOM_LOCUS3128</name>
</gene>
<keyword evidence="2" id="KW-1185">Reference proteome</keyword>